<dbReference type="RefSeq" id="XP_024582994.1">
    <property type="nucleotide sequence ID" value="XM_024717502.1"/>
</dbReference>
<keyword evidence="2" id="KW-1185">Reference proteome</keyword>
<protein>
    <submittedName>
        <fullName evidence="1">Uncharacterized protein</fullName>
    </submittedName>
</protein>
<dbReference type="AlphaFoldDB" id="A0A0P1B0C2"/>
<proteinExistence type="predicted"/>
<dbReference type="Proteomes" id="UP000054928">
    <property type="component" value="Unassembled WGS sequence"/>
</dbReference>
<evidence type="ECO:0000313" key="2">
    <source>
        <dbReference type="Proteomes" id="UP000054928"/>
    </source>
</evidence>
<organism evidence="1 2">
    <name type="scientific">Plasmopara halstedii</name>
    <name type="common">Downy mildew of sunflower</name>
    <dbReference type="NCBI Taxonomy" id="4781"/>
    <lineage>
        <taxon>Eukaryota</taxon>
        <taxon>Sar</taxon>
        <taxon>Stramenopiles</taxon>
        <taxon>Oomycota</taxon>
        <taxon>Peronosporomycetes</taxon>
        <taxon>Peronosporales</taxon>
        <taxon>Peronosporaceae</taxon>
        <taxon>Plasmopara</taxon>
    </lineage>
</organism>
<sequence length="97" mass="10537">MSDNSIPILVVKCKVYKELSTSGFGIGVAATNRTCDPGGASKKAIAIQDVEDMHAIAHRALEYITRASKLRNLHSDLTPPQESFRAKVVVQAIEKTQ</sequence>
<reference evidence="2" key="1">
    <citation type="submission" date="2014-09" db="EMBL/GenBank/DDBJ databases">
        <authorList>
            <person name="Sharma Rahul"/>
            <person name="Thines Marco"/>
        </authorList>
    </citation>
    <scope>NUCLEOTIDE SEQUENCE [LARGE SCALE GENOMIC DNA]</scope>
</reference>
<name>A0A0P1B0C2_PLAHL</name>
<dbReference type="EMBL" id="CCYD01002089">
    <property type="protein sequence ID" value="CEG46625.1"/>
    <property type="molecule type" value="Genomic_DNA"/>
</dbReference>
<accession>A0A0P1B0C2</accession>
<evidence type="ECO:0000313" key="1">
    <source>
        <dbReference type="EMBL" id="CEG46625.1"/>
    </source>
</evidence>
<dbReference type="GeneID" id="36398278"/>